<dbReference type="InterPro" id="IPR013766">
    <property type="entry name" value="Thioredoxin_domain"/>
</dbReference>
<feature type="signal peptide" evidence="2">
    <location>
        <begin position="1"/>
        <end position="32"/>
    </location>
</feature>
<dbReference type="Pfam" id="PF00578">
    <property type="entry name" value="AhpC-TSA"/>
    <property type="match status" value="1"/>
</dbReference>
<sequence>MSGQAPPPSILRRRALSALGALAAGAALPALAAHEVARWPAGRAAPPLEATDLDGKTWRLADLRGRAVLLNFWASWCEPCRAEMPSLQTLADFHGQERLAVLAINFKEPASRAARFVQGAGVTLPVLLDPEGAIARAWEVRVFPTSILTGVDGKPRHRVRGEVDWTGPEAARLISTVLASS</sequence>
<dbReference type="InterPro" id="IPR006311">
    <property type="entry name" value="TAT_signal"/>
</dbReference>
<dbReference type="InterPro" id="IPR050553">
    <property type="entry name" value="Thioredoxin_ResA/DsbE_sf"/>
</dbReference>
<dbReference type="PANTHER" id="PTHR42852:SF17">
    <property type="entry name" value="THIOREDOXIN-LIKE PROTEIN HI_1115"/>
    <property type="match status" value="1"/>
</dbReference>
<evidence type="ECO:0000313" key="4">
    <source>
        <dbReference type="EMBL" id="MBB5273267.1"/>
    </source>
</evidence>
<evidence type="ECO:0000256" key="1">
    <source>
        <dbReference type="ARBA" id="ARBA00023284"/>
    </source>
</evidence>
<keyword evidence="2" id="KW-0732">Signal</keyword>
<dbReference type="PROSITE" id="PS51352">
    <property type="entry name" value="THIOREDOXIN_2"/>
    <property type="match status" value="1"/>
</dbReference>
<evidence type="ECO:0000256" key="2">
    <source>
        <dbReference type="SAM" id="SignalP"/>
    </source>
</evidence>
<dbReference type="InterPro" id="IPR000866">
    <property type="entry name" value="AhpC/TSA"/>
</dbReference>
<keyword evidence="4" id="KW-0413">Isomerase</keyword>
<dbReference type="GO" id="GO:0015036">
    <property type="term" value="F:disulfide oxidoreductase activity"/>
    <property type="evidence" value="ECO:0007669"/>
    <property type="project" value="UniProtKB-ARBA"/>
</dbReference>
<proteinExistence type="predicted"/>
<keyword evidence="1" id="KW-0676">Redox-active center</keyword>
<dbReference type="Gene3D" id="3.40.30.10">
    <property type="entry name" value="Glutaredoxin"/>
    <property type="match status" value="1"/>
</dbReference>
<feature type="chain" id="PRO_5031485829" evidence="2">
    <location>
        <begin position="33"/>
        <end position="181"/>
    </location>
</feature>
<organism evidence="4 5">
    <name type="scientific">Quisquiliibacterium transsilvanicum</name>
    <dbReference type="NCBI Taxonomy" id="1549638"/>
    <lineage>
        <taxon>Bacteria</taxon>
        <taxon>Pseudomonadati</taxon>
        <taxon>Pseudomonadota</taxon>
        <taxon>Betaproteobacteria</taxon>
        <taxon>Burkholderiales</taxon>
        <taxon>Burkholderiaceae</taxon>
        <taxon>Quisquiliibacterium</taxon>
    </lineage>
</organism>
<feature type="domain" description="Thioredoxin" evidence="3">
    <location>
        <begin position="39"/>
        <end position="179"/>
    </location>
</feature>
<dbReference type="PROSITE" id="PS00194">
    <property type="entry name" value="THIOREDOXIN_1"/>
    <property type="match status" value="1"/>
</dbReference>
<dbReference type="RefSeq" id="WP_183969670.1">
    <property type="nucleotide sequence ID" value="NZ_BAABEW010000024.1"/>
</dbReference>
<protein>
    <submittedName>
        <fullName evidence="4">Thiol-disulfide isomerase/thioredoxin</fullName>
    </submittedName>
</protein>
<comment type="caution">
    <text evidence="4">The sequence shown here is derived from an EMBL/GenBank/DDBJ whole genome shotgun (WGS) entry which is preliminary data.</text>
</comment>
<dbReference type="GO" id="GO:0016209">
    <property type="term" value="F:antioxidant activity"/>
    <property type="evidence" value="ECO:0007669"/>
    <property type="project" value="InterPro"/>
</dbReference>
<reference evidence="4 5" key="1">
    <citation type="submission" date="2020-08" db="EMBL/GenBank/DDBJ databases">
        <title>Genomic Encyclopedia of Type Strains, Phase IV (KMG-IV): sequencing the most valuable type-strain genomes for metagenomic binning, comparative biology and taxonomic classification.</title>
        <authorList>
            <person name="Goeker M."/>
        </authorList>
    </citation>
    <scope>NUCLEOTIDE SEQUENCE [LARGE SCALE GENOMIC DNA]</scope>
    <source>
        <strain evidence="4 5">DSM 29781</strain>
    </source>
</reference>
<dbReference type="PANTHER" id="PTHR42852">
    <property type="entry name" value="THIOL:DISULFIDE INTERCHANGE PROTEIN DSBE"/>
    <property type="match status" value="1"/>
</dbReference>
<evidence type="ECO:0000259" key="3">
    <source>
        <dbReference type="PROSITE" id="PS51352"/>
    </source>
</evidence>
<dbReference type="InterPro" id="IPR017937">
    <property type="entry name" value="Thioredoxin_CS"/>
</dbReference>
<dbReference type="EMBL" id="JACHGB010000006">
    <property type="protein sequence ID" value="MBB5273267.1"/>
    <property type="molecule type" value="Genomic_DNA"/>
</dbReference>
<dbReference type="SUPFAM" id="SSF52833">
    <property type="entry name" value="Thioredoxin-like"/>
    <property type="match status" value="1"/>
</dbReference>
<dbReference type="GO" id="GO:0016853">
    <property type="term" value="F:isomerase activity"/>
    <property type="evidence" value="ECO:0007669"/>
    <property type="project" value="UniProtKB-KW"/>
</dbReference>
<dbReference type="InterPro" id="IPR036249">
    <property type="entry name" value="Thioredoxin-like_sf"/>
</dbReference>
<name>A0A7W8MA35_9BURK</name>
<keyword evidence="5" id="KW-1185">Reference proteome</keyword>
<dbReference type="Proteomes" id="UP000532440">
    <property type="component" value="Unassembled WGS sequence"/>
</dbReference>
<evidence type="ECO:0000313" key="5">
    <source>
        <dbReference type="Proteomes" id="UP000532440"/>
    </source>
</evidence>
<accession>A0A7W8MA35</accession>
<dbReference type="PROSITE" id="PS51318">
    <property type="entry name" value="TAT"/>
    <property type="match status" value="1"/>
</dbReference>
<dbReference type="AlphaFoldDB" id="A0A7W8MA35"/>
<dbReference type="CDD" id="cd02966">
    <property type="entry name" value="TlpA_like_family"/>
    <property type="match status" value="1"/>
</dbReference>
<gene>
    <name evidence="4" type="ORF">HNQ70_003295</name>
</gene>